<dbReference type="PANTHER" id="PTHR35528:SF3">
    <property type="entry name" value="BLL1675 PROTEIN"/>
    <property type="match status" value="1"/>
</dbReference>
<proteinExistence type="predicted"/>
<dbReference type="PROSITE" id="PS50994">
    <property type="entry name" value="INTEGRASE"/>
    <property type="match status" value="1"/>
</dbReference>
<dbReference type="InterPro" id="IPR052183">
    <property type="entry name" value="IS_Transposase"/>
</dbReference>
<dbReference type="EMBL" id="BMHE01000014">
    <property type="protein sequence ID" value="GFZ82893.1"/>
    <property type="molecule type" value="Genomic_DNA"/>
</dbReference>
<dbReference type="InterPro" id="IPR036397">
    <property type="entry name" value="RNaseH_sf"/>
</dbReference>
<sequence length="276" mass="32507">MQETLLREQHASQLIAERLWCKVLIHDNMIEMNSWDGAITLETGLDLFKWKQYESEVILLTVRWYLKYSLSYRDLVEMMEERGLRMAHTTIMRWVHEFGPELDKRIRPYLKPTNDSFRTDETYIKVKGQWKYLYRAVDSKGNTIDFMLSENRDAPAAKRFFKKALTSTHNQLPRVITVDKNPAYPIAVQQLKDENAMKQKTLLRQKKYLNNIIEQDHRFIKKIIKPMLGFKSFETAEYTIAGIEVMHMLRKGQVVCIHSSVLSSVELINKLFGLTA</sequence>
<evidence type="ECO:0000313" key="6">
    <source>
        <dbReference type="EMBL" id="GFZ82893.1"/>
    </source>
</evidence>
<dbReference type="Gene3D" id="3.30.420.10">
    <property type="entry name" value="Ribonuclease H-like superfamily/Ribonuclease H"/>
    <property type="match status" value="1"/>
</dbReference>
<evidence type="ECO:0000256" key="2">
    <source>
        <dbReference type="ARBA" id="ARBA00022578"/>
    </source>
</evidence>
<dbReference type="SUPFAM" id="SSF53098">
    <property type="entry name" value="Ribonuclease H-like"/>
    <property type="match status" value="1"/>
</dbReference>
<evidence type="ECO:0000256" key="1">
    <source>
        <dbReference type="ARBA" id="ARBA00002286"/>
    </source>
</evidence>
<evidence type="ECO:0000259" key="5">
    <source>
        <dbReference type="PROSITE" id="PS50994"/>
    </source>
</evidence>
<accession>A0ABQ1ES24</accession>
<organism evidence="6 7">
    <name type="scientific">Paenibacillus marchantiophytorum</name>
    <dbReference type="NCBI Taxonomy" id="1619310"/>
    <lineage>
        <taxon>Bacteria</taxon>
        <taxon>Bacillati</taxon>
        <taxon>Bacillota</taxon>
        <taxon>Bacilli</taxon>
        <taxon>Bacillales</taxon>
        <taxon>Paenibacillaceae</taxon>
        <taxon>Paenibacillus</taxon>
    </lineage>
</organism>
<feature type="domain" description="Integrase catalytic" evidence="5">
    <location>
        <begin position="108"/>
        <end position="272"/>
    </location>
</feature>
<keyword evidence="4" id="KW-0233">DNA recombination</keyword>
<dbReference type="NCBIfam" id="NF033587">
    <property type="entry name" value="transpos_IS6"/>
    <property type="match status" value="1"/>
</dbReference>
<keyword evidence="3" id="KW-0238">DNA-binding</keyword>
<dbReference type="InterPro" id="IPR012337">
    <property type="entry name" value="RNaseH-like_sf"/>
</dbReference>
<keyword evidence="7" id="KW-1185">Reference proteome</keyword>
<comment type="function">
    <text evidence="1">Involved in the transposition of the insertion sequence.</text>
</comment>
<dbReference type="PANTHER" id="PTHR35528">
    <property type="entry name" value="BLL1675 PROTEIN"/>
    <property type="match status" value="1"/>
</dbReference>
<keyword evidence="2" id="KW-0815">Transposition</keyword>
<dbReference type="InterPro" id="IPR001584">
    <property type="entry name" value="Integrase_cat-core"/>
</dbReference>
<name>A0ABQ1ES24_9BACL</name>
<dbReference type="InterPro" id="IPR047930">
    <property type="entry name" value="Transpos_IS6"/>
</dbReference>
<dbReference type="Proteomes" id="UP000615455">
    <property type="component" value="Unassembled WGS sequence"/>
</dbReference>
<dbReference type="Pfam" id="PF13610">
    <property type="entry name" value="DDE_Tnp_IS240"/>
    <property type="match status" value="1"/>
</dbReference>
<reference evidence="7" key="1">
    <citation type="journal article" date="2019" name="Int. J. Syst. Evol. Microbiol.">
        <title>The Global Catalogue of Microorganisms (GCM) 10K type strain sequencing project: providing services to taxonomists for standard genome sequencing and annotation.</title>
        <authorList>
            <consortium name="The Broad Institute Genomics Platform"/>
            <consortium name="The Broad Institute Genome Sequencing Center for Infectious Disease"/>
            <person name="Wu L."/>
            <person name="Ma J."/>
        </authorList>
    </citation>
    <scope>NUCLEOTIDE SEQUENCE [LARGE SCALE GENOMIC DNA]</scope>
    <source>
        <strain evidence="7">CGMCC 1.15043</strain>
    </source>
</reference>
<evidence type="ECO:0000256" key="4">
    <source>
        <dbReference type="ARBA" id="ARBA00023172"/>
    </source>
</evidence>
<gene>
    <name evidence="6" type="ORF">GCM10008018_31030</name>
</gene>
<comment type="caution">
    <text evidence="6">The sequence shown here is derived from an EMBL/GenBank/DDBJ whole genome shotgun (WGS) entry which is preliminary data.</text>
</comment>
<dbReference type="InterPro" id="IPR032874">
    <property type="entry name" value="DDE_dom"/>
</dbReference>
<evidence type="ECO:0000313" key="7">
    <source>
        <dbReference type="Proteomes" id="UP000615455"/>
    </source>
</evidence>
<protein>
    <submittedName>
        <fullName evidence="6">IS6 family transposase</fullName>
    </submittedName>
</protein>
<evidence type="ECO:0000256" key="3">
    <source>
        <dbReference type="ARBA" id="ARBA00023125"/>
    </source>
</evidence>